<dbReference type="Gene3D" id="3.10.20.860">
    <property type="match status" value="1"/>
</dbReference>
<dbReference type="NCBIfam" id="TIGR03831">
    <property type="entry name" value="YgiT_finger"/>
    <property type="match status" value="1"/>
</dbReference>
<reference evidence="2" key="1">
    <citation type="journal article" date="2019" name="Int. J. Syst. Evol. Microbiol.">
        <title>The Global Catalogue of Microorganisms (GCM) 10K type strain sequencing project: providing services to taxonomists for standard genome sequencing and annotation.</title>
        <authorList>
            <consortium name="The Broad Institute Genomics Platform"/>
            <consortium name="The Broad Institute Genome Sequencing Center for Infectious Disease"/>
            <person name="Wu L."/>
            <person name="Ma J."/>
        </authorList>
    </citation>
    <scope>NUCLEOTIDE SEQUENCE [LARGE SCALE GENOMIC DNA]</scope>
    <source>
        <strain evidence="2">JCM 16673</strain>
    </source>
</reference>
<evidence type="ECO:0000313" key="2">
    <source>
        <dbReference type="Proteomes" id="UP001501353"/>
    </source>
</evidence>
<sequence length="71" mass="7541">MKCPLCGAVALIHDTRDPPDSYKGQTTAIAAVTGDVFPACGESTRDVAVSNRVMRQMRGFSKQVNTAIVVS</sequence>
<dbReference type="Proteomes" id="UP001501353">
    <property type="component" value="Unassembled WGS sequence"/>
</dbReference>
<accession>A0ABP7SZM5</accession>
<evidence type="ECO:0000313" key="1">
    <source>
        <dbReference type="EMBL" id="GAA4018896.1"/>
    </source>
</evidence>
<gene>
    <name evidence="1" type="ORF">GCM10022212_13670</name>
</gene>
<dbReference type="EMBL" id="BAAAZE010000007">
    <property type="protein sequence ID" value="GAA4018896.1"/>
    <property type="molecule type" value="Genomic_DNA"/>
</dbReference>
<dbReference type="InterPro" id="IPR022453">
    <property type="entry name" value="Znf_MqsA-type"/>
</dbReference>
<organism evidence="1 2">
    <name type="scientific">Actimicrobium antarcticum</name>
    <dbReference type="NCBI Taxonomy" id="1051899"/>
    <lineage>
        <taxon>Bacteria</taxon>
        <taxon>Pseudomonadati</taxon>
        <taxon>Pseudomonadota</taxon>
        <taxon>Betaproteobacteria</taxon>
        <taxon>Burkholderiales</taxon>
        <taxon>Oxalobacteraceae</taxon>
        <taxon>Actimicrobium</taxon>
    </lineage>
</organism>
<comment type="caution">
    <text evidence="1">The sequence shown here is derived from an EMBL/GenBank/DDBJ whole genome shotgun (WGS) entry which is preliminary data.</text>
</comment>
<dbReference type="InterPro" id="IPR032758">
    <property type="entry name" value="MqsA/HigA-2"/>
</dbReference>
<dbReference type="RefSeq" id="WP_425547928.1">
    <property type="nucleotide sequence ID" value="NZ_BAAAZE010000007.1"/>
</dbReference>
<keyword evidence="2" id="KW-1185">Reference proteome</keyword>
<dbReference type="Pfam" id="PF15731">
    <property type="entry name" value="MqsA_antitoxin"/>
    <property type="match status" value="1"/>
</dbReference>
<protein>
    <submittedName>
        <fullName evidence="1">Uncharacterized protein</fullName>
    </submittedName>
</protein>
<proteinExistence type="predicted"/>
<name>A0ABP7SZM5_9BURK</name>